<sequence>MIRYICRAWHRYTMDRFLTTLPPDKRGMLQILTYEELFATRELSPSHMIFTDFDRLSPFELEIAASVAQSLHETHPDARVLNHPARFLQRHELLELLWSRGLNPFRSARLDLPLPELRFPVFLRREGDARGPETGLLQTPDELHASIAGLRDRGIPLRGRLAVEYCDCRDAEGLYRKYGAFRVGAQILPQHIQISRDWIVKSRFKQVTPAHVAEEEAYVRDNPHREALLGIMDLGGADFGRIDYAVLGGRIVVFEINSNPSFPGPDRQDARQDRRSIVRGRLIDALSAVDTPLAKDNPIEIRLPRRFSHDLCPPAPFQDIGRALWGYPLARRVAERVARVMKARESKGR</sequence>
<accession>A0A3N2R7G1</accession>
<gene>
    <name evidence="1" type="ORF">EAT49_03400</name>
</gene>
<dbReference type="OrthoDB" id="7616637at2"/>
<reference evidence="1 2" key="1">
    <citation type="submission" date="2018-10" db="EMBL/GenBank/DDBJ databases">
        <title>Histidinibacterium lentulum gen. nov., sp. nov., a marine bacterium from the culture broth of Picochlorum sp. 122.</title>
        <authorList>
            <person name="Wang G."/>
        </authorList>
    </citation>
    <scope>NUCLEOTIDE SEQUENCE [LARGE SCALE GENOMIC DNA]</scope>
    <source>
        <strain evidence="1 2">B17</strain>
    </source>
</reference>
<organism evidence="1 2">
    <name type="scientific">Histidinibacterium lentulum</name>
    <dbReference type="NCBI Taxonomy" id="2480588"/>
    <lineage>
        <taxon>Bacteria</taxon>
        <taxon>Pseudomonadati</taxon>
        <taxon>Pseudomonadota</taxon>
        <taxon>Alphaproteobacteria</taxon>
        <taxon>Rhodobacterales</taxon>
        <taxon>Paracoccaceae</taxon>
        <taxon>Histidinibacterium</taxon>
    </lineage>
</organism>
<comment type="caution">
    <text evidence="1">The sequence shown here is derived from an EMBL/GenBank/DDBJ whole genome shotgun (WGS) entry which is preliminary data.</text>
</comment>
<name>A0A3N2R7G1_9RHOB</name>
<keyword evidence="2" id="KW-1185">Reference proteome</keyword>
<dbReference type="SUPFAM" id="SSF56059">
    <property type="entry name" value="Glutathione synthetase ATP-binding domain-like"/>
    <property type="match status" value="1"/>
</dbReference>
<dbReference type="AlphaFoldDB" id="A0A3N2R7G1"/>
<dbReference type="Proteomes" id="UP000268016">
    <property type="component" value="Unassembled WGS sequence"/>
</dbReference>
<evidence type="ECO:0000313" key="1">
    <source>
        <dbReference type="EMBL" id="ROU03367.1"/>
    </source>
</evidence>
<evidence type="ECO:0008006" key="3">
    <source>
        <dbReference type="Google" id="ProtNLM"/>
    </source>
</evidence>
<dbReference type="EMBL" id="RDRB01000002">
    <property type="protein sequence ID" value="ROU03367.1"/>
    <property type="molecule type" value="Genomic_DNA"/>
</dbReference>
<protein>
    <recommendedName>
        <fullName evidence="3">ATP-grasp domain-containing protein</fullName>
    </recommendedName>
</protein>
<evidence type="ECO:0000313" key="2">
    <source>
        <dbReference type="Proteomes" id="UP000268016"/>
    </source>
</evidence>
<dbReference type="RefSeq" id="WP_123640902.1">
    <property type="nucleotide sequence ID" value="NZ_ML119082.1"/>
</dbReference>
<proteinExistence type="predicted"/>